<dbReference type="EMBL" id="JPME01000024">
    <property type="protein sequence ID" value="KEZ88425.1"/>
    <property type="molecule type" value="Genomic_DNA"/>
</dbReference>
<accession>A0A084JHJ1</accession>
<dbReference type="CDD" id="cd06133">
    <property type="entry name" value="ERI-1_3'hExo_like"/>
    <property type="match status" value="1"/>
</dbReference>
<evidence type="ECO:0000313" key="6">
    <source>
        <dbReference type="EMBL" id="KEZ88425.1"/>
    </source>
</evidence>
<dbReference type="GO" id="GO:0000175">
    <property type="term" value="F:3'-5'-RNA exonuclease activity"/>
    <property type="evidence" value="ECO:0007669"/>
    <property type="project" value="InterPro"/>
</dbReference>
<dbReference type="RefSeq" id="WP_038283548.1">
    <property type="nucleotide sequence ID" value="NZ_JPME01000024.1"/>
</dbReference>
<dbReference type="SUPFAM" id="SSF53098">
    <property type="entry name" value="Ribonuclease H-like"/>
    <property type="match status" value="1"/>
</dbReference>
<proteinExistence type="predicted"/>
<evidence type="ECO:0000256" key="1">
    <source>
        <dbReference type="ARBA" id="ARBA00022722"/>
    </source>
</evidence>
<protein>
    <submittedName>
        <fullName evidence="6">DNA polymerase III</fullName>
    </submittedName>
</protein>
<feature type="compositionally biased region" description="Basic residues" evidence="4">
    <location>
        <begin position="309"/>
        <end position="322"/>
    </location>
</feature>
<keyword evidence="3" id="KW-0269">Exonuclease</keyword>
<dbReference type="Proteomes" id="UP000028525">
    <property type="component" value="Unassembled WGS sequence"/>
</dbReference>
<dbReference type="InterPro" id="IPR047201">
    <property type="entry name" value="ERI-1_3'hExo-like"/>
</dbReference>
<gene>
    <name evidence="6" type="ORF">IO98_18300</name>
</gene>
<dbReference type="GO" id="GO:0003676">
    <property type="term" value="F:nucleic acid binding"/>
    <property type="evidence" value="ECO:0007669"/>
    <property type="project" value="InterPro"/>
</dbReference>
<dbReference type="STRING" id="29354.IO98_18300"/>
<sequence>MKNYIVLDLEWNQSVGGKEETVEHLPFEIIEIGAVKLNEALEEVGEFKRLIRPRIYPELHEKILEVTHMDQKTLMEEGRDFEEAAKEFLTWCGDEAVFCTWGSMDLTELQRNFAFFGIPNTFPKPFLYYDVQKLYSLLYGDGKERQSLDIAVLELGIMEERPFHRALDDAHYTGRVMRYMGFEKVREYWSTDYYRLPENKAEEVYLVFPGYSKYISRPFETKQDAIEDKTVTDLICCKCNRMLRKKIRWFSVNQKFYTALGLCPEHGNVKGKIRMRRNDDGRVYVVKTMRLVGEEDVREIYIKKEETKKKRVEKTKNRKQNKKKGDSPLS</sequence>
<keyword evidence="2" id="KW-0378">Hydrolase</keyword>
<evidence type="ECO:0000256" key="4">
    <source>
        <dbReference type="SAM" id="MobiDB-lite"/>
    </source>
</evidence>
<dbReference type="PANTHER" id="PTHR23044:SF61">
    <property type="entry name" value="3'-5' EXORIBONUCLEASE 1-RELATED"/>
    <property type="match status" value="1"/>
</dbReference>
<dbReference type="InterPro" id="IPR051274">
    <property type="entry name" value="3-5_Exoribonuclease"/>
</dbReference>
<evidence type="ECO:0000256" key="2">
    <source>
        <dbReference type="ARBA" id="ARBA00022801"/>
    </source>
</evidence>
<feature type="domain" description="Exonuclease" evidence="5">
    <location>
        <begin position="3"/>
        <end position="186"/>
    </location>
</feature>
<dbReference type="AlphaFoldDB" id="A0A084JHJ1"/>
<organism evidence="6 7">
    <name type="scientific">Lacrimispora celerecrescens</name>
    <dbReference type="NCBI Taxonomy" id="29354"/>
    <lineage>
        <taxon>Bacteria</taxon>
        <taxon>Bacillati</taxon>
        <taxon>Bacillota</taxon>
        <taxon>Clostridia</taxon>
        <taxon>Lachnospirales</taxon>
        <taxon>Lachnospiraceae</taxon>
        <taxon>Lacrimispora</taxon>
    </lineage>
</organism>
<dbReference type="Pfam" id="PF00929">
    <property type="entry name" value="RNase_T"/>
    <property type="match status" value="1"/>
</dbReference>
<evidence type="ECO:0000259" key="5">
    <source>
        <dbReference type="SMART" id="SM00479"/>
    </source>
</evidence>
<evidence type="ECO:0000256" key="3">
    <source>
        <dbReference type="ARBA" id="ARBA00022839"/>
    </source>
</evidence>
<dbReference type="Gene3D" id="3.30.420.10">
    <property type="entry name" value="Ribonuclease H-like superfamily/Ribonuclease H"/>
    <property type="match status" value="1"/>
</dbReference>
<comment type="caution">
    <text evidence="6">The sequence shown here is derived from an EMBL/GenBank/DDBJ whole genome shotgun (WGS) entry which is preliminary data.</text>
</comment>
<keyword evidence="1" id="KW-0540">Nuclease</keyword>
<keyword evidence="7" id="KW-1185">Reference proteome</keyword>
<dbReference type="InterPro" id="IPR012337">
    <property type="entry name" value="RNaseH-like_sf"/>
</dbReference>
<dbReference type="InterPro" id="IPR036397">
    <property type="entry name" value="RNaseH_sf"/>
</dbReference>
<dbReference type="SMART" id="SM00479">
    <property type="entry name" value="EXOIII"/>
    <property type="match status" value="1"/>
</dbReference>
<dbReference type="InterPro" id="IPR013520">
    <property type="entry name" value="Ribonucl_H"/>
</dbReference>
<reference evidence="6 7" key="1">
    <citation type="submission" date="2014-07" db="EMBL/GenBank/DDBJ databases">
        <title>Draft genome of Clostridium celerecrescens 152B isolated from sediments associated with methane hydrate from Krishna Godavari basin.</title>
        <authorList>
            <person name="Honkalas V.S."/>
            <person name="Dabir A.P."/>
            <person name="Arora P."/>
            <person name="Dhakephalkar P.K."/>
        </authorList>
    </citation>
    <scope>NUCLEOTIDE SEQUENCE [LARGE SCALE GENOMIC DNA]</scope>
    <source>
        <strain evidence="6 7">152B</strain>
    </source>
</reference>
<feature type="region of interest" description="Disordered" evidence="4">
    <location>
        <begin position="308"/>
        <end position="330"/>
    </location>
</feature>
<evidence type="ECO:0000313" key="7">
    <source>
        <dbReference type="Proteomes" id="UP000028525"/>
    </source>
</evidence>
<dbReference type="PANTHER" id="PTHR23044">
    <property type="entry name" value="3'-5' EXONUCLEASE ERI1-RELATED"/>
    <property type="match status" value="1"/>
</dbReference>
<name>A0A084JHJ1_9FIRM</name>
<dbReference type="OrthoDB" id="159416at2"/>